<reference evidence="1 2" key="1">
    <citation type="submission" date="2020-01" db="EMBL/GenBank/DDBJ databases">
        <authorList>
            <person name="Gupta K D."/>
        </authorList>
    </citation>
    <scope>NUCLEOTIDE SEQUENCE [LARGE SCALE GENOMIC DNA]</scope>
</reference>
<gene>
    <name evidence="1" type="ORF">AAE3_LOCUS7551</name>
</gene>
<proteinExistence type="predicted"/>
<accession>A0A8S0WCU4</accession>
<organism evidence="1 2">
    <name type="scientific">Cyclocybe aegerita</name>
    <name type="common">Black poplar mushroom</name>
    <name type="synonym">Agrocybe aegerita</name>
    <dbReference type="NCBI Taxonomy" id="1973307"/>
    <lineage>
        <taxon>Eukaryota</taxon>
        <taxon>Fungi</taxon>
        <taxon>Dikarya</taxon>
        <taxon>Basidiomycota</taxon>
        <taxon>Agaricomycotina</taxon>
        <taxon>Agaricomycetes</taxon>
        <taxon>Agaricomycetidae</taxon>
        <taxon>Agaricales</taxon>
        <taxon>Agaricineae</taxon>
        <taxon>Bolbitiaceae</taxon>
        <taxon>Cyclocybe</taxon>
    </lineage>
</organism>
<dbReference type="Proteomes" id="UP000467700">
    <property type="component" value="Unassembled WGS sequence"/>
</dbReference>
<evidence type="ECO:0000313" key="2">
    <source>
        <dbReference type="Proteomes" id="UP000467700"/>
    </source>
</evidence>
<comment type="caution">
    <text evidence="1">The sequence shown here is derived from an EMBL/GenBank/DDBJ whole genome shotgun (WGS) entry which is preliminary data.</text>
</comment>
<dbReference type="EMBL" id="CACVBS010000048">
    <property type="protein sequence ID" value="CAA7265280.1"/>
    <property type="molecule type" value="Genomic_DNA"/>
</dbReference>
<name>A0A8S0WCU4_CYCAE</name>
<protein>
    <submittedName>
        <fullName evidence="1">Uncharacterized protein</fullName>
    </submittedName>
</protein>
<sequence>MLPTQVSVYSLKDMVIETHQLKCRSRLSGRIQGKPMRIAKTQDLRPTVSFAYAIAEPEPIDELDLDAASILSSILEEKGRFRRMLATVRERLDPLLCFLPRSSRSRSY</sequence>
<evidence type="ECO:0000313" key="1">
    <source>
        <dbReference type="EMBL" id="CAA7265280.1"/>
    </source>
</evidence>
<keyword evidence="2" id="KW-1185">Reference proteome</keyword>
<dbReference type="AlphaFoldDB" id="A0A8S0WCU4"/>
<dbReference type="OrthoDB" id="10300415at2759"/>